<reference evidence="2 3" key="1">
    <citation type="journal article" date="2022" name="Int. J. Syst. Evol. Microbiol.">
        <title>Flavobacterium ammonificans sp. nov. and Flavobacterium ammoniigenes sp. nov., ammonifying bacteria isolated from surface river water.</title>
        <authorList>
            <person name="Watanabe K."/>
            <person name="Kitamura T."/>
            <person name="Ogata Y."/>
            <person name="Shindo C."/>
            <person name="Suda W."/>
        </authorList>
    </citation>
    <scope>NUCLEOTIDE SEQUENCE [LARGE SCALE GENOMIC DNA]</scope>
    <source>
        <strain evidence="2 3">GENT11</strain>
    </source>
</reference>
<name>A0ABM7V0L8_9FLAO</name>
<feature type="transmembrane region" description="Helical" evidence="1">
    <location>
        <begin position="68"/>
        <end position="87"/>
    </location>
</feature>
<evidence type="ECO:0000313" key="3">
    <source>
        <dbReference type="Proteomes" id="UP001319865"/>
    </source>
</evidence>
<proteinExistence type="predicted"/>
<gene>
    <name evidence="2" type="ORF">GENT11_19140</name>
</gene>
<evidence type="ECO:0000256" key="1">
    <source>
        <dbReference type="SAM" id="Phobius"/>
    </source>
</evidence>
<keyword evidence="1" id="KW-0812">Transmembrane</keyword>
<reference evidence="2 3" key="2">
    <citation type="journal article" date="2022" name="Microorganisms">
        <title>Complete Genome Sequences of Two Flavobacterium ammonificans Strains and a Flavobacterium ammoniigenes Strain of Ammonifying Bacterioplankton Isolated from Surface River Water.</title>
        <authorList>
            <person name="Suda W."/>
            <person name="Ogata Y."/>
            <person name="Shindo C."/>
            <person name="Watanabe K."/>
        </authorList>
    </citation>
    <scope>NUCLEOTIDE SEQUENCE [LARGE SCALE GENOMIC DNA]</scope>
    <source>
        <strain evidence="2 3">GENT11</strain>
    </source>
</reference>
<sequence>MLLGLILLNINLRSQYRMNNNYVITEKSLQDFYNRISSRIRSGFIVKEKNDKLPFAILTREPKIVNHSFNLVLCCLTFGLWSIIWIYQTLSYGREKRILISIDEDGKTFEETCY</sequence>
<accession>A0ABM7V0L8</accession>
<evidence type="ECO:0000313" key="2">
    <source>
        <dbReference type="EMBL" id="BDB53602.1"/>
    </source>
</evidence>
<keyword evidence="3" id="KW-1185">Reference proteome</keyword>
<dbReference type="EMBL" id="AP025183">
    <property type="protein sequence ID" value="BDB53602.1"/>
    <property type="molecule type" value="Genomic_DNA"/>
</dbReference>
<protein>
    <submittedName>
        <fullName evidence="2">Uncharacterized protein</fullName>
    </submittedName>
</protein>
<keyword evidence="1" id="KW-0472">Membrane</keyword>
<keyword evidence="1" id="KW-1133">Transmembrane helix</keyword>
<organism evidence="2 3">
    <name type="scientific">Flavobacterium ammonificans</name>
    <dbReference type="NCBI Taxonomy" id="1751056"/>
    <lineage>
        <taxon>Bacteria</taxon>
        <taxon>Pseudomonadati</taxon>
        <taxon>Bacteroidota</taxon>
        <taxon>Flavobacteriia</taxon>
        <taxon>Flavobacteriales</taxon>
        <taxon>Flavobacteriaceae</taxon>
        <taxon>Flavobacterium</taxon>
    </lineage>
</organism>
<dbReference type="Proteomes" id="UP001319865">
    <property type="component" value="Chromosome"/>
</dbReference>